<dbReference type="SUPFAM" id="SSF52833">
    <property type="entry name" value="Thioredoxin-like"/>
    <property type="match status" value="1"/>
</dbReference>
<dbReference type="InterPro" id="IPR050983">
    <property type="entry name" value="GST_Omega/HSP26"/>
</dbReference>
<dbReference type="PANTHER" id="PTHR43968">
    <property type="match status" value="1"/>
</dbReference>
<dbReference type="GO" id="GO:0005737">
    <property type="term" value="C:cytoplasm"/>
    <property type="evidence" value="ECO:0007669"/>
    <property type="project" value="TreeGrafter"/>
</dbReference>
<dbReference type="GO" id="GO:0016740">
    <property type="term" value="F:transferase activity"/>
    <property type="evidence" value="ECO:0007669"/>
    <property type="project" value="UniProtKB-KW"/>
</dbReference>
<protein>
    <submittedName>
        <fullName evidence="3">Glutathione S-transferase</fullName>
    </submittedName>
</protein>
<dbReference type="RefSeq" id="WP_124734754.1">
    <property type="nucleotide sequence ID" value="NZ_WSSB01000001.1"/>
</dbReference>
<dbReference type="AlphaFoldDB" id="A0A845BJR0"/>
<organism evidence="3 4">
    <name type="scientific">Craterilacuibacter sinensis</name>
    <dbReference type="NCBI Taxonomy" id="2686017"/>
    <lineage>
        <taxon>Bacteria</taxon>
        <taxon>Pseudomonadati</taxon>
        <taxon>Pseudomonadota</taxon>
        <taxon>Betaproteobacteria</taxon>
        <taxon>Neisseriales</taxon>
        <taxon>Neisseriaceae</taxon>
        <taxon>Craterilacuibacter</taxon>
    </lineage>
</organism>
<feature type="domain" description="GST C-terminal" evidence="2">
    <location>
        <begin position="83"/>
        <end position="203"/>
    </location>
</feature>
<evidence type="ECO:0000313" key="4">
    <source>
        <dbReference type="Proteomes" id="UP000467214"/>
    </source>
</evidence>
<dbReference type="SFLD" id="SFLDS00019">
    <property type="entry name" value="Glutathione_Transferase_(cytos"/>
    <property type="match status" value="1"/>
</dbReference>
<proteinExistence type="predicted"/>
<dbReference type="CDD" id="cd03049">
    <property type="entry name" value="GST_N_3"/>
    <property type="match status" value="1"/>
</dbReference>
<dbReference type="Pfam" id="PF13410">
    <property type="entry name" value="GST_C_2"/>
    <property type="match status" value="1"/>
</dbReference>
<gene>
    <name evidence="3" type="ORF">GQF02_00640</name>
</gene>
<feature type="domain" description="GST N-terminal" evidence="1">
    <location>
        <begin position="1"/>
        <end position="78"/>
    </location>
</feature>
<dbReference type="Proteomes" id="UP000467214">
    <property type="component" value="Unassembled WGS sequence"/>
</dbReference>
<reference evidence="3 4" key="1">
    <citation type="submission" date="2019-12" db="EMBL/GenBank/DDBJ databases">
        <title>Neisseriaceae gen. nov. sp. Genome sequencing and assembly.</title>
        <authorList>
            <person name="Liu Z."/>
            <person name="Li A."/>
        </authorList>
    </citation>
    <scope>NUCLEOTIDE SEQUENCE [LARGE SCALE GENOMIC DNA]</scope>
    <source>
        <strain evidence="3 4">B2N2-7</strain>
    </source>
</reference>
<name>A0A845BJR0_9NEIS</name>
<accession>A0A845BJR0</accession>
<dbReference type="CDD" id="cd03205">
    <property type="entry name" value="GST_C_6"/>
    <property type="match status" value="1"/>
</dbReference>
<dbReference type="InterPro" id="IPR010987">
    <property type="entry name" value="Glutathione-S-Trfase_C-like"/>
</dbReference>
<dbReference type="PROSITE" id="PS50404">
    <property type="entry name" value="GST_NTER"/>
    <property type="match status" value="1"/>
</dbReference>
<dbReference type="Gene3D" id="3.40.30.10">
    <property type="entry name" value="Glutaredoxin"/>
    <property type="match status" value="1"/>
</dbReference>
<dbReference type="PROSITE" id="PS50405">
    <property type="entry name" value="GST_CTER"/>
    <property type="match status" value="1"/>
</dbReference>
<evidence type="ECO:0000259" key="1">
    <source>
        <dbReference type="PROSITE" id="PS50404"/>
    </source>
</evidence>
<dbReference type="InterPro" id="IPR040079">
    <property type="entry name" value="Glutathione_S-Trfase"/>
</dbReference>
<dbReference type="PANTHER" id="PTHR43968:SF6">
    <property type="entry name" value="GLUTATHIONE S-TRANSFERASE OMEGA"/>
    <property type="match status" value="1"/>
</dbReference>
<sequence length="203" mass="22921">MKLLASPTSPFARKVRIVLAEKKIECPIQIEQPWQADSHISDYNPLGKVPALELDDGSVLFDSRVIVEYLDSISPVSRLYPQERRVLIDTRRWEALADGLCDAAVSIVIERRRPADKQMEEWVQHQHAKITRALATMSRDLGERLWCNGEAYSIADIAVGCSLGYLALRFPELDWQADYANLAALQDKLSLRPSFIDTRPACA</sequence>
<dbReference type="EMBL" id="WSSB01000001">
    <property type="protein sequence ID" value="MXR35504.1"/>
    <property type="molecule type" value="Genomic_DNA"/>
</dbReference>
<keyword evidence="3" id="KW-0808">Transferase</keyword>
<dbReference type="SUPFAM" id="SSF47616">
    <property type="entry name" value="GST C-terminal domain-like"/>
    <property type="match status" value="1"/>
</dbReference>
<evidence type="ECO:0000313" key="3">
    <source>
        <dbReference type="EMBL" id="MXR35504.1"/>
    </source>
</evidence>
<dbReference type="Gene3D" id="1.20.1050.10">
    <property type="match status" value="1"/>
</dbReference>
<evidence type="ECO:0000259" key="2">
    <source>
        <dbReference type="PROSITE" id="PS50405"/>
    </source>
</evidence>
<keyword evidence="4" id="KW-1185">Reference proteome</keyword>
<dbReference type="Pfam" id="PF13409">
    <property type="entry name" value="GST_N_2"/>
    <property type="match status" value="1"/>
</dbReference>
<comment type="caution">
    <text evidence="3">The sequence shown here is derived from an EMBL/GenBank/DDBJ whole genome shotgun (WGS) entry which is preliminary data.</text>
</comment>
<dbReference type="InterPro" id="IPR036282">
    <property type="entry name" value="Glutathione-S-Trfase_C_sf"/>
</dbReference>
<dbReference type="InterPro" id="IPR004045">
    <property type="entry name" value="Glutathione_S-Trfase_N"/>
</dbReference>
<dbReference type="InterPro" id="IPR036249">
    <property type="entry name" value="Thioredoxin-like_sf"/>
</dbReference>